<evidence type="ECO:0000313" key="3">
    <source>
        <dbReference type="Proteomes" id="UP001314205"/>
    </source>
</evidence>
<reference evidence="2 3" key="1">
    <citation type="submission" date="2023-11" db="EMBL/GenBank/DDBJ databases">
        <authorList>
            <person name="Hedman E."/>
            <person name="Englund M."/>
            <person name="Stromberg M."/>
            <person name="Nyberg Akerstrom W."/>
            <person name="Nylinder S."/>
            <person name="Jareborg N."/>
            <person name="Kallberg Y."/>
            <person name="Kronander E."/>
        </authorList>
    </citation>
    <scope>NUCLEOTIDE SEQUENCE [LARGE SCALE GENOMIC DNA]</scope>
</reference>
<comment type="caution">
    <text evidence="2">The sequence shown here is derived from an EMBL/GenBank/DDBJ whole genome shotgun (WGS) entry which is preliminary data.</text>
</comment>
<dbReference type="InterPro" id="IPR057251">
    <property type="entry name" value="FP_C"/>
</dbReference>
<dbReference type="SUPFAM" id="SSF57903">
    <property type="entry name" value="FYVE/PHD zinc finger"/>
    <property type="match status" value="1"/>
</dbReference>
<evidence type="ECO:0000259" key="1">
    <source>
        <dbReference type="Pfam" id="PF25298"/>
    </source>
</evidence>
<name>A0AAV1KKA4_9NEOP</name>
<proteinExistence type="predicted"/>
<dbReference type="PANTHER" id="PTHR11505">
    <property type="entry name" value="L1 TRANSPOSABLE ELEMENT-RELATED"/>
    <property type="match status" value="1"/>
</dbReference>
<accession>A0AAV1KKA4</accession>
<evidence type="ECO:0000313" key="2">
    <source>
        <dbReference type="EMBL" id="CAK1582567.1"/>
    </source>
</evidence>
<protein>
    <recommendedName>
        <fullName evidence="1">FP protein C-terminal domain-containing protein</fullName>
    </recommendedName>
</protein>
<gene>
    <name evidence="2" type="ORF">PARMNEM_LOCUS4076</name>
</gene>
<dbReference type="AlphaFoldDB" id="A0AAV1KKA4"/>
<sequence length="318" mass="36137">MHCALCNTDFNDSVKCGSCKKQLCFGCSNITEAGYRKLGADRRAAWRCSYCRNLLYAPSTPTPTTSPPIPAIDGGASIDMVLQEIRDLKLQLHCLPALIDDVKSIRREIQELKSSCEFNSEKIINCESRITDLESKIPKLEQIKITVDSTLSEISTLKKELAAKEQWSRLNNVEIKGVPLKRDENLFSIVENICTQVGYTIPKHQINYIARVPTHFGKDKSIIVNFINRYIKEEFVAAARAKKFMTAKDIGFVGNEQRLYVNDHLTPYSKTLLTKTKAICKDKAYQYVWVKYCKIHVRKNDTTRVMIITSDSDLNKLA</sequence>
<feature type="domain" description="FP protein C-terminal" evidence="1">
    <location>
        <begin position="266"/>
        <end position="317"/>
    </location>
</feature>
<dbReference type="Proteomes" id="UP001314205">
    <property type="component" value="Unassembled WGS sequence"/>
</dbReference>
<organism evidence="2 3">
    <name type="scientific">Parnassius mnemosyne</name>
    <name type="common">clouded apollo</name>
    <dbReference type="NCBI Taxonomy" id="213953"/>
    <lineage>
        <taxon>Eukaryota</taxon>
        <taxon>Metazoa</taxon>
        <taxon>Ecdysozoa</taxon>
        <taxon>Arthropoda</taxon>
        <taxon>Hexapoda</taxon>
        <taxon>Insecta</taxon>
        <taxon>Pterygota</taxon>
        <taxon>Neoptera</taxon>
        <taxon>Endopterygota</taxon>
        <taxon>Lepidoptera</taxon>
        <taxon>Glossata</taxon>
        <taxon>Ditrysia</taxon>
        <taxon>Papilionoidea</taxon>
        <taxon>Papilionidae</taxon>
        <taxon>Parnassiinae</taxon>
        <taxon>Parnassini</taxon>
        <taxon>Parnassius</taxon>
        <taxon>Driopa</taxon>
    </lineage>
</organism>
<dbReference type="InterPro" id="IPR004244">
    <property type="entry name" value="Transposase_22"/>
</dbReference>
<dbReference type="Pfam" id="PF25298">
    <property type="entry name" value="Baculo_FP_2nd"/>
    <property type="match status" value="1"/>
</dbReference>
<keyword evidence="3" id="KW-1185">Reference proteome</keyword>
<dbReference type="EMBL" id="CAVLGL010000046">
    <property type="protein sequence ID" value="CAK1582567.1"/>
    <property type="molecule type" value="Genomic_DNA"/>
</dbReference>
<dbReference type="InterPro" id="IPR011011">
    <property type="entry name" value="Znf_FYVE_PHD"/>
</dbReference>